<reference evidence="2" key="1">
    <citation type="submission" date="2022-07" db="EMBL/GenBank/DDBJ databases">
        <title>Phylogenomic reconstructions and comparative analyses of Kickxellomycotina fungi.</title>
        <authorList>
            <person name="Reynolds N.K."/>
            <person name="Stajich J.E."/>
            <person name="Barry K."/>
            <person name="Grigoriev I.V."/>
            <person name="Crous P."/>
            <person name="Smith M.E."/>
        </authorList>
    </citation>
    <scope>NUCLEOTIDE SEQUENCE</scope>
    <source>
        <strain evidence="2">NRRL 1566</strain>
    </source>
</reference>
<accession>A0A9W8LXB1</accession>
<keyword evidence="3" id="KW-1185">Reference proteome</keyword>
<feature type="region of interest" description="Disordered" evidence="1">
    <location>
        <begin position="134"/>
        <end position="173"/>
    </location>
</feature>
<comment type="caution">
    <text evidence="2">The sequence shown here is derived from an EMBL/GenBank/DDBJ whole genome shotgun (WGS) entry which is preliminary data.</text>
</comment>
<evidence type="ECO:0000313" key="2">
    <source>
        <dbReference type="EMBL" id="KAJ2848364.1"/>
    </source>
</evidence>
<evidence type="ECO:0000313" key="3">
    <source>
        <dbReference type="Proteomes" id="UP001139887"/>
    </source>
</evidence>
<organism evidence="2 3">
    <name type="scientific">Coemansia brasiliensis</name>
    <dbReference type="NCBI Taxonomy" id="2650707"/>
    <lineage>
        <taxon>Eukaryota</taxon>
        <taxon>Fungi</taxon>
        <taxon>Fungi incertae sedis</taxon>
        <taxon>Zoopagomycota</taxon>
        <taxon>Kickxellomycotina</taxon>
        <taxon>Kickxellomycetes</taxon>
        <taxon>Kickxellales</taxon>
        <taxon>Kickxellaceae</taxon>
        <taxon>Coemansia</taxon>
    </lineage>
</organism>
<protein>
    <submittedName>
        <fullName evidence="2">Uncharacterized protein</fullName>
    </submittedName>
</protein>
<feature type="compositionally biased region" description="Basic residues" evidence="1">
    <location>
        <begin position="146"/>
        <end position="155"/>
    </location>
</feature>
<dbReference type="Proteomes" id="UP001139887">
    <property type="component" value="Unassembled WGS sequence"/>
</dbReference>
<dbReference type="AlphaFoldDB" id="A0A9W8LXB1"/>
<dbReference type="OrthoDB" id="5583606at2759"/>
<gene>
    <name evidence="2" type="ORF">IWW36_003345</name>
</gene>
<name>A0A9W8LXB1_9FUNG</name>
<feature type="region of interest" description="Disordered" evidence="1">
    <location>
        <begin position="16"/>
        <end position="77"/>
    </location>
</feature>
<evidence type="ECO:0000256" key="1">
    <source>
        <dbReference type="SAM" id="MobiDB-lite"/>
    </source>
</evidence>
<proteinExistence type="predicted"/>
<dbReference type="EMBL" id="JANBUW010000177">
    <property type="protein sequence ID" value="KAJ2848364.1"/>
    <property type="molecule type" value="Genomic_DNA"/>
</dbReference>
<sequence>MSEYGGSNYSMAKSYHHGYGPRSISKQELSRSEEKAPAYTVGESASYDNVPNPGDSRTLFDHKSELPNDGFSPAKPKHAYGERGIADFFYKQPDPSYSGMYGTDYQPQISKTKVAIAAASVATVFYGLTQYKKRKENQKKYEKYTRSNRSHRSKKSSASSVGRQDSFDGRSKY</sequence>